<accession>A0A4R3VV72</accession>
<sequence>MSNGKHIFLWILAVVIVCGIWGYSYYSQRQEEAAQQKSETARRQEQQTREAQKVGEDLLASCQYDRAYATALSFLTKENLQFVSLSMKAELPADCSIDYAFKVRLIKFNAHTRENEWSDKVYSLMLTLKRHSDVYTIEFADLVDPENMQKRSLL</sequence>
<dbReference type="AlphaFoldDB" id="A0A4R3VV72"/>
<dbReference type="RefSeq" id="WP_132778106.1">
    <property type="nucleotide sequence ID" value="NZ_SMBZ01000029.1"/>
</dbReference>
<evidence type="ECO:0000313" key="2">
    <source>
        <dbReference type="EMBL" id="TCV10999.1"/>
    </source>
</evidence>
<keyword evidence="1" id="KW-0472">Membrane</keyword>
<gene>
    <name evidence="2" type="ORF">EDC17_10292</name>
</gene>
<dbReference type="OrthoDB" id="9856233at2"/>
<evidence type="ECO:0000256" key="1">
    <source>
        <dbReference type="SAM" id="Phobius"/>
    </source>
</evidence>
<protein>
    <submittedName>
        <fullName evidence="2">Uncharacterized protein</fullName>
    </submittedName>
</protein>
<evidence type="ECO:0000313" key="3">
    <source>
        <dbReference type="Proteomes" id="UP000295197"/>
    </source>
</evidence>
<keyword evidence="1" id="KW-0812">Transmembrane</keyword>
<keyword evidence="3" id="KW-1185">Reference proteome</keyword>
<name>A0A4R3VV72_9SPHI</name>
<keyword evidence="1" id="KW-1133">Transmembrane helix</keyword>
<organism evidence="2 3">
    <name type="scientific">Sphingobacterium alimentarium</name>
    <dbReference type="NCBI Taxonomy" id="797292"/>
    <lineage>
        <taxon>Bacteria</taxon>
        <taxon>Pseudomonadati</taxon>
        <taxon>Bacteroidota</taxon>
        <taxon>Sphingobacteriia</taxon>
        <taxon>Sphingobacteriales</taxon>
        <taxon>Sphingobacteriaceae</taxon>
        <taxon>Sphingobacterium</taxon>
    </lineage>
</organism>
<feature type="transmembrane region" description="Helical" evidence="1">
    <location>
        <begin position="7"/>
        <end position="26"/>
    </location>
</feature>
<reference evidence="2 3" key="1">
    <citation type="submission" date="2019-03" db="EMBL/GenBank/DDBJ databases">
        <title>Genomic Encyclopedia of Type Strains, Phase IV (KMG-IV): sequencing the most valuable type-strain genomes for metagenomic binning, comparative biology and taxonomic classification.</title>
        <authorList>
            <person name="Goeker M."/>
        </authorList>
    </citation>
    <scope>NUCLEOTIDE SEQUENCE [LARGE SCALE GENOMIC DNA]</scope>
    <source>
        <strain evidence="2 3">DSM 22362</strain>
    </source>
</reference>
<dbReference type="Proteomes" id="UP000295197">
    <property type="component" value="Unassembled WGS sequence"/>
</dbReference>
<comment type="caution">
    <text evidence="2">The sequence shown here is derived from an EMBL/GenBank/DDBJ whole genome shotgun (WGS) entry which is preliminary data.</text>
</comment>
<proteinExistence type="predicted"/>
<dbReference type="EMBL" id="SMBZ01000029">
    <property type="protein sequence ID" value="TCV10999.1"/>
    <property type="molecule type" value="Genomic_DNA"/>
</dbReference>